<accession>A0A0D2LYI4</accession>
<dbReference type="OrthoDB" id="5967843at2759"/>
<sequence length="528" mass="61121">MRQLNLDHDINAENVIRAYLSSQFSKIDNSHPMKECIPSAWPERYVIETLVGRASGQFIYASTVIRYIQSTKHRPTDRLRVILGISPTPTHETPYAAIDALYTHILSSIDDPRVMQIFSLLVVPRRTEDGLGTFNCPDMIDRLLFFQSGDTQLILADLLSIVAVEDRYSPIRLYHTSLNDFLLDKSRSGPLFVDLSKAHERLARGYLKIYQAEAGSAVDCRKSFSYFRKNFDIASLSADISNDIENMDFFQIYHYFLAKFTHDMPKYIHDRISSGDAKGLTSMWTARQMWKSRLMEQLLQPFKRNDLPNQDRILDTYVHVLHTTYCPADRVVNESLDTLLNQKRFKDYMFRICDHTNHNSCQRCQKISPLASTISYRVLYAFMLHSPAMALKKWDKAVDLNFRERCAEQAYFCLTFTHSIIDAIVVSHRAVTTKRNASRAEIKKRTQHDCYADCYFEAALDCTIILLPYADHTKSVATVLAKFSDASSWNEDYILRRFCSQFRQLESEIHSYLRRAQYNIESHSDGTS</sequence>
<dbReference type="AlphaFoldDB" id="A0A0D2LYI4"/>
<proteinExistence type="predicted"/>
<evidence type="ECO:0000313" key="2">
    <source>
        <dbReference type="Proteomes" id="UP000054270"/>
    </source>
</evidence>
<dbReference type="EMBL" id="KN817631">
    <property type="protein sequence ID" value="KJA15943.1"/>
    <property type="molecule type" value="Genomic_DNA"/>
</dbReference>
<dbReference type="PANTHER" id="PTHR10039">
    <property type="entry name" value="AMELOGENIN"/>
    <property type="match status" value="1"/>
</dbReference>
<keyword evidence="2" id="KW-1185">Reference proteome</keyword>
<organism evidence="1 2">
    <name type="scientific">Hypholoma sublateritium (strain FD-334 SS-4)</name>
    <dbReference type="NCBI Taxonomy" id="945553"/>
    <lineage>
        <taxon>Eukaryota</taxon>
        <taxon>Fungi</taxon>
        <taxon>Dikarya</taxon>
        <taxon>Basidiomycota</taxon>
        <taxon>Agaricomycotina</taxon>
        <taxon>Agaricomycetes</taxon>
        <taxon>Agaricomycetidae</taxon>
        <taxon>Agaricales</taxon>
        <taxon>Agaricineae</taxon>
        <taxon>Strophariaceae</taxon>
        <taxon>Hypholoma</taxon>
    </lineage>
</organism>
<reference evidence="2" key="1">
    <citation type="submission" date="2014-04" db="EMBL/GenBank/DDBJ databases">
        <title>Evolutionary Origins and Diversification of the Mycorrhizal Mutualists.</title>
        <authorList>
            <consortium name="DOE Joint Genome Institute"/>
            <consortium name="Mycorrhizal Genomics Consortium"/>
            <person name="Kohler A."/>
            <person name="Kuo A."/>
            <person name="Nagy L.G."/>
            <person name="Floudas D."/>
            <person name="Copeland A."/>
            <person name="Barry K.W."/>
            <person name="Cichocki N."/>
            <person name="Veneault-Fourrey C."/>
            <person name="LaButti K."/>
            <person name="Lindquist E.A."/>
            <person name="Lipzen A."/>
            <person name="Lundell T."/>
            <person name="Morin E."/>
            <person name="Murat C."/>
            <person name="Riley R."/>
            <person name="Ohm R."/>
            <person name="Sun H."/>
            <person name="Tunlid A."/>
            <person name="Henrissat B."/>
            <person name="Grigoriev I.V."/>
            <person name="Hibbett D.S."/>
            <person name="Martin F."/>
        </authorList>
    </citation>
    <scope>NUCLEOTIDE SEQUENCE [LARGE SCALE GENOMIC DNA]</scope>
    <source>
        <strain evidence="2">FD-334 SS-4</strain>
    </source>
</reference>
<name>A0A0D2LYI4_HYPSF</name>
<evidence type="ECO:0000313" key="1">
    <source>
        <dbReference type="EMBL" id="KJA15943.1"/>
    </source>
</evidence>
<protein>
    <submittedName>
        <fullName evidence="1">Uncharacterized protein</fullName>
    </submittedName>
</protein>
<gene>
    <name evidence="1" type="ORF">HYPSUDRAFT_1066508</name>
</gene>
<dbReference type="Proteomes" id="UP000054270">
    <property type="component" value="Unassembled WGS sequence"/>
</dbReference>